<sequence>MARRKDASSGPDTALRAGQFALALEGPQPVATSRPAEAKLPDRYSKYIVYVDESGDHGLESIDSNYPVFVLALCVFHKQHYAQKIVPAIETFKFKHFGHDSVVLHQHEIRKEKGDFRFADRLEKQGFLEELTEIIDHNNFILISCVIDKARLRERSQLENNPYHLALGFCLETLFEFLGEKRQVHCPTHVVVECRGKKEDRDLELEFRRICDGANRWGSPLPFNIVFADKKTNSSGLQLADLVARPIGLSVIRPQSANRAFEILRQKFFCKGGRGRLGIDFEGWGYKIFPPPDSEKPR</sequence>
<dbReference type="Pfam" id="PF12686">
    <property type="entry name" value="DUF3800"/>
    <property type="match status" value="1"/>
</dbReference>
<dbReference type="EMBL" id="CP082214">
    <property type="protein sequence ID" value="WDM71461.1"/>
    <property type="molecule type" value="Genomic_DNA"/>
</dbReference>
<dbReference type="Proteomes" id="UP001214201">
    <property type="component" value="Chromosome"/>
</dbReference>
<reference evidence="1 2" key="1">
    <citation type="submission" date="2021-08" db="EMBL/GenBank/DDBJ databases">
        <title>Genome sequences of Xanthomonas cucurbitae isolates from 5 Midwestern US states.</title>
        <authorList>
            <person name="Hind S.R."/>
        </authorList>
    </citation>
    <scope>NUCLEOTIDE SEQUENCE [LARGE SCALE GENOMIC DNA]</scope>
    <source>
        <strain evidence="1 2">OH_261</strain>
    </source>
</reference>
<evidence type="ECO:0000313" key="2">
    <source>
        <dbReference type="Proteomes" id="UP001214201"/>
    </source>
</evidence>
<dbReference type="InterPro" id="IPR024524">
    <property type="entry name" value="DUF3800"/>
</dbReference>
<keyword evidence="2" id="KW-1185">Reference proteome</keyword>
<gene>
    <name evidence="1" type="ORF">K6978_19380</name>
</gene>
<accession>A0ABY7YCB9</accession>
<organism evidence="1 2">
    <name type="scientific">Xanthomonas cucurbitae</name>
    <dbReference type="NCBI Taxonomy" id="56453"/>
    <lineage>
        <taxon>Bacteria</taxon>
        <taxon>Pseudomonadati</taxon>
        <taxon>Pseudomonadota</taxon>
        <taxon>Gammaproteobacteria</taxon>
        <taxon>Lysobacterales</taxon>
        <taxon>Lysobacteraceae</taxon>
        <taxon>Xanthomonas</taxon>
    </lineage>
</organism>
<dbReference type="RefSeq" id="WP_274396650.1">
    <property type="nucleotide sequence ID" value="NZ_CP082213.1"/>
</dbReference>
<evidence type="ECO:0000313" key="1">
    <source>
        <dbReference type="EMBL" id="WDM71461.1"/>
    </source>
</evidence>
<name>A0ABY7YCB9_9XANT</name>
<proteinExistence type="predicted"/>
<protein>
    <submittedName>
        <fullName evidence="1">DUF3800 domain-containing protein</fullName>
    </submittedName>
</protein>